<sequence>MHEDPKSGSRFYREACTVKTAYSDEGSSSSSQVASSDIDSELSADDSSGSELSESELETDYETSPSSSPKTQSVKSEGYHLAAGDNVLVSHGGTDGSRLEWCFDEALPFANATCNKPDVVYSIPATVALVTPAVAILESNVRGIPVSLIVDPTATTCHEWSELHVGKKVAACAVGNIEDSTLLLVIKLQPLWRKAVPRAALPDAATQTISTGPVLAASLLVE</sequence>
<dbReference type="EMBL" id="JABSTU010004997">
    <property type="protein sequence ID" value="KAH7950660.1"/>
    <property type="molecule type" value="Genomic_DNA"/>
</dbReference>
<dbReference type="VEuPathDB" id="VectorBase:LOC119169633"/>
<proteinExistence type="predicted"/>
<evidence type="ECO:0000313" key="3">
    <source>
        <dbReference type="Proteomes" id="UP000821866"/>
    </source>
</evidence>
<reference evidence="2" key="1">
    <citation type="journal article" date="2020" name="Cell">
        <title>Large-Scale Comparative Analyses of Tick Genomes Elucidate Their Genetic Diversity and Vector Capacities.</title>
        <authorList>
            <consortium name="Tick Genome and Microbiome Consortium (TIGMIC)"/>
            <person name="Jia N."/>
            <person name="Wang J."/>
            <person name="Shi W."/>
            <person name="Du L."/>
            <person name="Sun Y."/>
            <person name="Zhan W."/>
            <person name="Jiang J.F."/>
            <person name="Wang Q."/>
            <person name="Zhang B."/>
            <person name="Ji P."/>
            <person name="Bell-Sakyi L."/>
            <person name="Cui X.M."/>
            <person name="Yuan T.T."/>
            <person name="Jiang B.G."/>
            <person name="Yang W.F."/>
            <person name="Lam T.T."/>
            <person name="Chang Q.C."/>
            <person name="Ding S.J."/>
            <person name="Wang X.J."/>
            <person name="Zhu J.G."/>
            <person name="Ruan X.D."/>
            <person name="Zhao L."/>
            <person name="Wei J.T."/>
            <person name="Ye R.Z."/>
            <person name="Que T.C."/>
            <person name="Du C.H."/>
            <person name="Zhou Y.H."/>
            <person name="Cheng J.X."/>
            <person name="Dai P.F."/>
            <person name="Guo W.B."/>
            <person name="Han X.H."/>
            <person name="Huang E.J."/>
            <person name="Li L.F."/>
            <person name="Wei W."/>
            <person name="Gao Y.C."/>
            <person name="Liu J.Z."/>
            <person name="Shao H.Z."/>
            <person name="Wang X."/>
            <person name="Wang C.C."/>
            <person name="Yang T.C."/>
            <person name="Huo Q.B."/>
            <person name="Li W."/>
            <person name="Chen H.Y."/>
            <person name="Chen S.E."/>
            <person name="Zhou L.G."/>
            <person name="Ni X.B."/>
            <person name="Tian J.H."/>
            <person name="Sheng Y."/>
            <person name="Liu T."/>
            <person name="Pan Y.S."/>
            <person name="Xia L.Y."/>
            <person name="Li J."/>
            <person name="Zhao F."/>
            <person name="Cao W.C."/>
        </authorList>
    </citation>
    <scope>NUCLEOTIDE SEQUENCE</scope>
    <source>
        <strain evidence="2">Rmic-2018</strain>
    </source>
</reference>
<dbReference type="Proteomes" id="UP000821866">
    <property type="component" value="Unassembled WGS sequence"/>
</dbReference>
<feature type="compositionally biased region" description="Polar residues" evidence="1">
    <location>
        <begin position="65"/>
        <end position="75"/>
    </location>
</feature>
<dbReference type="AlphaFoldDB" id="A0A9J6CXN3"/>
<feature type="compositionally biased region" description="Low complexity" evidence="1">
    <location>
        <begin position="23"/>
        <end position="37"/>
    </location>
</feature>
<keyword evidence="3" id="KW-1185">Reference proteome</keyword>
<evidence type="ECO:0000313" key="2">
    <source>
        <dbReference type="EMBL" id="KAH7950660.1"/>
    </source>
</evidence>
<name>A0A9J6CXN3_RHIMP</name>
<protein>
    <submittedName>
        <fullName evidence="2">Uncharacterized protein</fullName>
    </submittedName>
</protein>
<comment type="caution">
    <text evidence="2">The sequence shown here is derived from an EMBL/GenBank/DDBJ whole genome shotgun (WGS) entry which is preliminary data.</text>
</comment>
<accession>A0A9J6CXN3</accession>
<gene>
    <name evidence="2" type="ORF">HPB51_028308</name>
</gene>
<feature type="region of interest" description="Disordered" evidence="1">
    <location>
        <begin position="21"/>
        <end position="76"/>
    </location>
</feature>
<evidence type="ECO:0000256" key="1">
    <source>
        <dbReference type="SAM" id="MobiDB-lite"/>
    </source>
</evidence>
<reference evidence="2" key="2">
    <citation type="submission" date="2021-09" db="EMBL/GenBank/DDBJ databases">
        <authorList>
            <person name="Jia N."/>
            <person name="Wang J."/>
            <person name="Shi W."/>
            <person name="Du L."/>
            <person name="Sun Y."/>
            <person name="Zhan W."/>
            <person name="Jiang J."/>
            <person name="Wang Q."/>
            <person name="Zhang B."/>
            <person name="Ji P."/>
            <person name="Sakyi L.B."/>
            <person name="Cui X."/>
            <person name="Yuan T."/>
            <person name="Jiang B."/>
            <person name="Yang W."/>
            <person name="Lam T.T.-Y."/>
            <person name="Chang Q."/>
            <person name="Ding S."/>
            <person name="Wang X."/>
            <person name="Zhu J."/>
            <person name="Ruan X."/>
            <person name="Zhao L."/>
            <person name="Wei J."/>
            <person name="Que T."/>
            <person name="Du C."/>
            <person name="Cheng J."/>
            <person name="Dai P."/>
            <person name="Han X."/>
            <person name="Huang E."/>
            <person name="Gao Y."/>
            <person name="Liu J."/>
            <person name="Shao H."/>
            <person name="Ye R."/>
            <person name="Li L."/>
            <person name="Wei W."/>
            <person name="Wang X."/>
            <person name="Wang C."/>
            <person name="Huo Q."/>
            <person name="Li W."/>
            <person name="Guo W."/>
            <person name="Chen H."/>
            <person name="Chen S."/>
            <person name="Zhou L."/>
            <person name="Zhou L."/>
            <person name="Ni X."/>
            <person name="Tian J."/>
            <person name="Zhou Y."/>
            <person name="Sheng Y."/>
            <person name="Liu T."/>
            <person name="Pan Y."/>
            <person name="Xia L."/>
            <person name="Li J."/>
            <person name="Zhao F."/>
            <person name="Cao W."/>
        </authorList>
    </citation>
    <scope>NUCLEOTIDE SEQUENCE</scope>
    <source>
        <strain evidence="2">Rmic-2018</strain>
        <tissue evidence="2">Larvae</tissue>
    </source>
</reference>
<organism evidence="2 3">
    <name type="scientific">Rhipicephalus microplus</name>
    <name type="common">Cattle tick</name>
    <name type="synonym">Boophilus microplus</name>
    <dbReference type="NCBI Taxonomy" id="6941"/>
    <lineage>
        <taxon>Eukaryota</taxon>
        <taxon>Metazoa</taxon>
        <taxon>Ecdysozoa</taxon>
        <taxon>Arthropoda</taxon>
        <taxon>Chelicerata</taxon>
        <taxon>Arachnida</taxon>
        <taxon>Acari</taxon>
        <taxon>Parasitiformes</taxon>
        <taxon>Ixodida</taxon>
        <taxon>Ixodoidea</taxon>
        <taxon>Ixodidae</taxon>
        <taxon>Rhipicephalinae</taxon>
        <taxon>Rhipicephalus</taxon>
        <taxon>Boophilus</taxon>
    </lineage>
</organism>